<name>A0A550CAW5_9AGAR</name>
<reference evidence="1 2" key="1">
    <citation type="journal article" date="2019" name="New Phytol.">
        <title>Comparative genomics reveals unique wood-decay strategies and fruiting body development in the Schizophyllaceae.</title>
        <authorList>
            <person name="Almasi E."/>
            <person name="Sahu N."/>
            <person name="Krizsan K."/>
            <person name="Balint B."/>
            <person name="Kovacs G.M."/>
            <person name="Kiss B."/>
            <person name="Cseklye J."/>
            <person name="Drula E."/>
            <person name="Henrissat B."/>
            <person name="Nagy I."/>
            <person name="Chovatia M."/>
            <person name="Adam C."/>
            <person name="LaButti K."/>
            <person name="Lipzen A."/>
            <person name="Riley R."/>
            <person name="Grigoriev I.V."/>
            <person name="Nagy L.G."/>
        </authorList>
    </citation>
    <scope>NUCLEOTIDE SEQUENCE [LARGE SCALE GENOMIC DNA]</scope>
    <source>
        <strain evidence="1 2">NL-1724</strain>
    </source>
</reference>
<dbReference type="AlphaFoldDB" id="A0A550CAW5"/>
<protein>
    <submittedName>
        <fullName evidence="1">Uncharacterized protein</fullName>
    </submittedName>
</protein>
<accession>A0A550CAW5</accession>
<sequence>MAESQELRKLVTHLTYGPVKDQERTQATSRIQTLVQRGDTIFPTLLIDPFALPTQSWHCTSPDVLIAQLELQTITQILELDKDGTSGLTEPILAHVRHRWFAIVAWVEFLHPGNNYFPAAYPHIKHIYRLIKFL</sequence>
<organism evidence="1 2">
    <name type="scientific">Schizophyllum amplum</name>
    <dbReference type="NCBI Taxonomy" id="97359"/>
    <lineage>
        <taxon>Eukaryota</taxon>
        <taxon>Fungi</taxon>
        <taxon>Dikarya</taxon>
        <taxon>Basidiomycota</taxon>
        <taxon>Agaricomycotina</taxon>
        <taxon>Agaricomycetes</taxon>
        <taxon>Agaricomycetidae</taxon>
        <taxon>Agaricales</taxon>
        <taxon>Schizophyllaceae</taxon>
        <taxon>Schizophyllum</taxon>
    </lineage>
</organism>
<gene>
    <name evidence="1" type="ORF">BD626DRAFT_570176</name>
</gene>
<evidence type="ECO:0000313" key="2">
    <source>
        <dbReference type="Proteomes" id="UP000320762"/>
    </source>
</evidence>
<dbReference type="EMBL" id="VDMD01000014">
    <property type="protein sequence ID" value="TRM61947.1"/>
    <property type="molecule type" value="Genomic_DNA"/>
</dbReference>
<comment type="caution">
    <text evidence="1">The sequence shown here is derived from an EMBL/GenBank/DDBJ whole genome shotgun (WGS) entry which is preliminary data.</text>
</comment>
<evidence type="ECO:0000313" key="1">
    <source>
        <dbReference type="EMBL" id="TRM61947.1"/>
    </source>
</evidence>
<dbReference type="Proteomes" id="UP000320762">
    <property type="component" value="Unassembled WGS sequence"/>
</dbReference>
<proteinExistence type="predicted"/>
<keyword evidence="2" id="KW-1185">Reference proteome</keyword>